<dbReference type="Proteomes" id="UP000504637">
    <property type="component" value="Unplaced"/>
</dbReference>
<dbReference type="RefSeq" id="XP_033460354.1">
    <property type="nucleotide sequence ID" value="XM_033603063.1"/>
</dbReference>
<accession>A0A6J3M606</accession>
<evidence type="ECO:0000313" key="1">
    <source>
        <dbReference type="Proteomes" id="UP000504637"/>
    </source>
</evidence>
<evidence type="ECO:0000313" key="2">
    <source>
        <dbReference type="RefSeq" id="XP_033460354.1"/>
    </source>
</evidence>
<organism evidence="2">
    <name type="scientific">Dissoconium aciculare CBS 342.82</name>
    <dbReference type="NCBI Taxonomy" id="1314786"/>
    <lineage>
        <taxon>Eukaryota</taxon>
        <taxon>Fungi</taxon>
        <taxon>Dikarya</taxon>
        <taxon>Ascomycota</taxon>
        <taxon>Pezizomycotina</taxon>
        <taxon>Dothideomycetes</taxon>
        <taxon>Dothideomycetidae</taxon>
        <taxon>Mycosphaerellales</taxon>
        <taxon>Dissoconiaceae</taxon>
        <taxon>Dissoconium</taxon>
    </lineage>
</organism>
<dbReference type="AlphaFoldDB" id="A0A6J3M606"/>
<gene>
    <name evidence="2" type="ORF">K489DRAFT_369695</name>
</gene>
<keyword evidence="1" id="KW-1185">Reference proteome</keyword>
<dbReference type="GeneID" id="54360863"/>
<protein>
    <submittedName>
        <fullName evidence="2">Uncharacterized protein</fullName>
    </submittedName>
</protein>
<reference evidence="2" key="2">
    <citation type="submission" date="2020-04" db="EMBL/GenBank/DDBJ databases">
        <authorList>
            <consortium name="NCBI Genome Project"/>
        </authorList>
    </citation>
    <scope>NUCLEOTIDE SEQUENCE</scope>
    <source>
        <strain evidence="2">CBS 342.82</strain>
    </source>
</reference>
<proteinExistence type="predicted"/>
<reference evidence="2" key="1">
    <citation type="submission" date="2020-01" db="EMBL/GenBank/DDBJ databases">
        <authorList>
            <consortium name="DOE Joint Genome Institute"/>
            <person name="Haridas S."/>
            <person name="Albert R."/>
            <person name="Binder M."/>
            <person name="Bloem J."/>
            <person name="Labutti K."/>
            <person name="Salamov A."/>
            <person name="Andreopoulos B."/>
            <person name="Baker S.E."/>
            <person name="Barry K."/>
            <person name="Bills G."/>
            <person name="Bluhm B.H."/>
            <person name="Cannon C."/>
            <person name="Castanera R."/>
            <person name="Culley D.E."/>
            <person name="Daum C."/>
            <person name="Ezra D."/>
            <person name="Gonzalez J.B."/>
            <person name="Henrissat B."/>
            <person name="Kuo A."/>
            <person name="Liang C."/>
            <person name="Lipzen A."/>
            <person name="Lutzoni F."/>
            <person name="Magnuson J."/>
            <person name="Mondo S."/>
            <person name="Nolan M."/>
            <person name="Ohm R."/>
            <person name="Pangilinan J."/>
            <person name="Park H.-J."/>
            <person name="Ramirez L."/>
            <person name="Alfaro M."/>
            <person name="Sun H."/>
            <person name="Tritt A."/>
            <person name="Yoshinaga Y."/>
            <person name="Zwiers L.-H."/>
            <person name="Turgeon B.G."/>
            <person name="Goodwin S.B."/>
            <person name="Spatafora J.W."/>
            <person name="Crous P.W."/>
            <person name="Grigoriev I.V."/>
        </authorList>
    </citation>
    <scope>NUCLEOTIDE SEQUENCE</scope>
    <source>
        <strain evidence="2">CBS 342.82</strain>
    </source>
</reference>
<reference evidence="2" key="3">
    <citation type="submission" date="2025-08" db="UniProtKB">
        <authorList>
            <consortium name="RefSeq"/>
        </authorList>
    </citation>
    <scope>IDENTIFICATION</scope>
    <source>
        <strain evidence="2">CBS 342.82</strain>
    </source>
</reference>
<sequence>MSFIQSSDYDLSNFSLNLNRTAPPRINQSFTLPPLIFHYADEDTSDDESDAYIGDDVSALMNHQQDLAQAQHDWRRAWLTKLTQEEKQLALQNTGTLKFFWLDGRFNNIWDTDLIHIDLNSTPQELTELVHRQVQKKFRDRQECLDDVRRKGLSMRVNCWASVGFNRSIYLNPDHLGVFRVARVWDSHDNPSKAPSAQSFEVIVEMDRMRLPPGQRPRRQQTRISQDVVDLRKNIQQSIRNIHALQTSTPSPGMYMVHPPMLTLQPYVVLLPRRPNPHAGGPLRIVAFMQNRTVYPQIKLPTQVILRLPNTTDNFTVIMGAIRKSWDIYSLKHYGKEFAPYVDELSPPSFGEQLKALGFVAPQIVPETEVDEEKRERNVRTKTAYIFRTGMDIEDFLDGRMEREINVEVHLVSDHD</sequence>
<name>A0A6J3M606_9PEZI</name>